<feature type="domain" description="Baseplate J-like central" evidence="3">
    <location>
        <begin position="192"/>
        <end position="258"/>
    </location>
</feature>
<dbReference type="EMBL" id="FZOC01000004">
    <property type="protein sequence ID" value="SNR95176.1"/>
    <property type="molecule type" value="Genomic_DNA"/>
</dbReference>
<organism evidence="5 6">
    <name type="scientific">Humidesulfovibrio mexicanus</name>
    <dbReference type="NCBI Taxonomy" id="147047"/>
    <lineage>
        <taxon>Bacteria</taxon>
        <taxon>Pseudomonadati</taxon>
        <taxon>Thermodesulfobacteriota</taxon>
        <taxon>Desulfovibrionia</taxon>
        <taxon>Desulfovibrionales</taxon>
        <taxon>Desulfovibrionaceae</taxon>
        <taxon>Humidesulfovibrio</taxon>
    </lineage>
</organism>
<evidence type="ECO:0000259" key="4">
    <source>
        <dbReference type="Pfam" id="PF26079"/>
    </source>
</evidence>
<name>A0A239AHN5_9BACT</name>
<comment type="similarity">
    <text evidence="1">Belongs to the Mu gp47/PBSX XkdT family.</text>
</comment>
<dbReference type="InterPro" id="IPR058530">
    <property type="entry name" value="Baseplate_J-like_C"/>
</dbReference>
<dbReference type="PANTHER" id="PTHR37829">
    <property type="entry name" value="PHAGE-LIKE ELEMENT PBSX PROTEIN XKDT"/>
    <property type="match status" value="1"/>
</dbReference>
<dbReference type="RefSeq" id="WP_089274224.1">
    <property type="nucleotide sequence ID" value="NZ_FZOC01000004.1"/>
</dbReference>
<evidence type="ECO:0000259" key="3">
    <source>
        <dbReference type="Pfam" id="PF26078"/>
    </source>
</evidence>
<evidence type="ECO:0000259" key="2">
    <source>
        <dbReference type="Pfam" id="PF04865"/>
    </source>
</evidence>
<dbReference type="PANTHER" id="PTHR37829:SF3">
    <property type="entry name" value="PROTEIN JAYE-RELATED"/>
    <property type="match status" value="1"/>
</dbReference>
<dbReference type="InterPro" id="IPR058531">
    <property type="entry name" value="Baseplate_J_M"/>
</dbReference>
<dbReference type="Pfam" id="PF26078">
    <property type="entry name" value="Baseplate_J_M"/>
    <property type="match status" value="1"/>
</dbReference>
<evidence type="ECO:0000256" key="1">
    <source>
        <dbReference type="ARBA" id="ARBA00038087"/>
    </source>
</evidence>
<dbReference type="Proteomes" id="UP000198324">
    <property type="component" value="Unassembled WGS sequence"/>
</dbReference>
<keyword evidence="6" id="KW-1185">Reference proteome</keyword>
<feature type="domain" description="Baseplate protein J-like barrel" evidence="2">
    <location>
        <begin position="90"/>
        <end position="171"/>
    </location>
</feature>
<dbReference type="Pfam" id="PF26079">
    <property type="entry name" value="Baseplate_J_C"/>
    <property type="match status" value="1"/>
</dbReference>
<dbReference type="OrthoDB" id="7565172at2"/>
<dbReference type="InterPro" id="IPR052399">
    <property type="entry name" value="Phage_Baseplate_Assmbl_Protein"/>
</dbReference>
<dbReference type="Pfam" id="PF04865">
    <property type="entry name" value="Baseplate_J"/>
    <property type="match status" value="1"/>
</dbReference>
<evidence type="ECO:0000313" key="5">
    <source>
        <dbReference type="EMBL" id="SNR95176.1"/>
    </source>
</evidence>
<proteinExistence type="inferred from homology"/>
<protein>
    <submittedName>
        <fullName evidence="5">Uncharacterized phage protein gp47/JayE</fullName>
    </submittedName>
</protein>
<accession>A0A239AHN5</accession>
<sequence length="352" mass="35526">MGFTPPDYAAIKAGILRDVQNQLPDAATGADSDFGVRAGATAAAVEGLYQHQAWIARQVFPDTADTEWLERHAALHGLTRKRATVAQGAATFSGTPGAVIAVGTEAKTLAGLVFVTTAEGTIGAGGSVAVPVQAGAAGTAYNLAAGAGLTLTSAPSGVQGAAVLTSAAIGGTDAESDASLLARVLDVLRNPPAGGNKADWRRWAMNVDGVTAAYVFPLRRGLGTVDVCVTSAGGLPSAEILEAVRAYLDEMRPAAASDFLVLAPELAPVPVTAQARLSGLTLAQAEAAITTALAAYFATLEPGDPAYLSRIETAISGVSGVVDRVVTSPAANVDMGAIQWARLGAVTVELLP</sequence>
<feature type="domain" description="Baseplate J-like C-terminal" evidence="4">
    <location>
        <begin position="270"/>
        <end position="348"/>
    </location>
</feature>
<reference evidence="5 6" key="1">
    <citation type="submission" date="2017-06" db="EMBL/GenBank/DDBJ databases">
        <authorList>
            <person name="Kim H.J."/>
            <person name="Triplett B.A."/>
        </authorList>
    </citation>
    <scope>NUCLEOTIDE SEQUENCE [LARGE SCALE GENOMIC DNA]</scope>
    <source>
        <strain evidence="5 6">DSM 13116</strain>
    </source>
</reference>
<dbReference type="AlphaFoldDB" id="A0A239AHN5"/>
<evidence type="ECO:0000313" key="6">
    <source>
        <dbReference type="Proteomes" id="UP000198324"/>
    </source>
</evidence>
<dbReference type="InterPro" id="IPR006949">
    <property type="entry name" value="Barrel_Baseplate_J-like"/>
</dbReference>
<gene>
    <name evidence="5" type="ORF">SAMN04488503_1988</name>
</gene>